<proteinExistence type="inferred from homology"/>
<dbReference type="Gene3D" id="2.60.40.10">
    <property type="entry name" value="Immunoglobulins"/>
    <property type="match status" value="2"/>
</dbReference>
<accession>A0A2T2WQJ7</accession>
<dbReference type="Pfam" id="PF07495">
    <property type="entry name" value="Y_Y_Y"/>
    <property type="match status" value="1"/>
</dbReference>
<gene>
    <name evidence="5" type="ORF">C7B43_18805</name>
</gene>
<dbReference type="SUPFAM" id="SSF49373">
    <property type="entry name" value="Invasin/intimin cell-adhesion fragments"/>
    <property type="match status" value="1"/>
</dbReference>
<dbReference type="InterPro" id="IPR011123">
    <property type="entry name" value="Y_Y_Y"/>
</dbReference>
<evidence type="ECO:0008006" key="7">
    <source>
        <dbReference type="Google" id="ProtNLM"/>
    </source>
</evidence>
<dbReference type="InterPro" id="IPR003961">
    <property type="entry name" value="FN3_dom"/>
</dbReference>
<dbReference type="InterPro" id="IPR036116">
    <property type="entry name" value="FN3_sf"/>
</dbReference>
<evidence type="ECO:0000259" key="3">
    <source>
        <dbReference type="PROSITE" id="PS50853"/>
    </source>
</evidence>
<sequence length="1258" mass="127524">MKKISSLAMGSSMMILSMLPAASAFAQTAPTVTLTEVGHNTVAAQVSVGSPVVFTASSTVSNAEYQFWVESPNGTWTSTGAYSSNNSYTLTPSQSGDYLVTAYALSSSQLATGDYAAATNIGTDGNQQVDGVFVNSSVTLSTPSASVVAGHAFTVSATATNIYDAQYQFWYKNPSGTWKQSGNYSSSNSFTFTPSQSGTYTFIAYAKSPLAINDPEGALYSNVASGTVLPVVHIGLTDSASSLTNNGKSTDTFTAAVTDANGNPMSGVAVTFTSSASGVVSFASGTATTATTNASGIATATGTAGITVGTALVTAEADMQTSHAVTVTTVQGAATGISGVTVSPSIATVTASQSGSTAYNDTVTIGTAGTAETISAEIVDAQGNPVPNQMVVLQGNHVDQNASVSPFRQNSVQVPGSTTFTPFSASEFGQATTTASGMVSFTVENSANTTYNTMTATSSNTILFASGTSSYSLPFNTYTVDAVPASATASVKEGSALPSSVTSNAIGAAYIGWWPSQSPQMALAIEPQGTSLPATFQSQDSSTTVTVGTSGTFSVAPYFSDYASNQPNPDTTNGNQPVQFETGAFGFLEPGQSITYNLSTNGNGAIQSIFGVPLSGSGYGWSYDKATGLWYEATSGSPGTNYESANVTVTISIQEVSGFPAYTVSVTTPNATTPLPLTGGDLVLGATSSVPNPSMSSPLTPSLTFTTNDGVPQTNTVDVSATFDNLWEGAAGSASLVSGTQAINSASASVTYTAAHTPTTATFSPSYIQDATSINNQPFTDTITVDGVNGNPVPNAQVALDGAISGNTFSGYYKNSSNNNALWVTKVDGNGLAAGSMSDAFPLVQPNSGLLSNSDYVTPNAVPGLYSFNHSTLDVYTNSQGQINVTLQGGGAGFVANSTGSNAEYNSQPVTNNQYWLGVWNPANQTFLGKMNIGTGTPVTAPIPISTKYSTVKESATKIFAGGNFTVSGTVFQAGTGGSTPVSGATVNVSVDGVTGSTTTNSAGFYSVTVTPTAAATNAPVMVTANGTTISNSSDILTVNSDVSSAPTVTGSATATGFNLTWNSVSNAASYNVYKQNITTGTKPVLVENTTKTATSITGLTPGDTYEFFVTGVDQYGNAGPQSSPATNSDSHDVPSKGTYFEYGLLVKSVAGDSTAFSAATSSRPGTAYVYVTYDNNAHVPVTGDFTVTDTTTGTSLTVSAAAISTSKTGEVKLTLSIPAGDTSVGASDAFSVTGKTGTATNYYGQPAAGFTMGGTGL</sequence>
<dbReference type="CDD" id="cd00063">
    <property type="entry name" value="FN3"/>
    <property type="match status" value="1"/>
</dbReference>
<evidence type="ECO:0000256" key="2">
    <source>
        <dbReference type="SAM" id="SignalP"/>
    </source>
</evidence>
<dbReference type="EMBL" id="PXYT01000075">
    <property type="protein sequence ID" value="PSR24515.1"/>
    <property type="molecule type" value="Genomic_DNA"/>
</dbReference>
<name>A0A2T2WQJ7_9FIRM</name>
<dbReference type="Pfam" id="PF02369">
    <property type="entry name" value="Big_1"/>
    <property type="match status" value="1"/>
</dbReference>
<dbReference type="AlphaFoldDB" id="A0A2T2WQJ7"/>
<evidence type="ECO:0000313" key="5">
    <source>
        <dbReference type="EMBL" id="PSR24515.1"/>
    </source>
</evidence>
<dbReference type="PROSITE" id="PS51127">
    <property type="entry name" value="BIG1"/>
    <property type="match status" value="1"/>
</dbReference>
<feature type="signal peptide" evidence="2">
    <location>
        <begin position="1"/>
        <end position="26"/>
    </location>
</feature>
<evidence type="ECO:0000256" key="1">
    <source>
        <dbReference type="ARBA" id="ARBA00010116"/>
    </source>
</evidence>
<keyword evidence="2" id="KW-0732">Signal</keyword>
<dbReference type="InterPro" id="IPR008964">
    <property type="entry name" value="Invasin/intimin_cell_adhesion"/>
</dbReference>
<reference evidence="5 6" key="1">
    <citation type="journal article" date="2014" name="BMC Genomics">
        <title>Comparison of environmental and isolate Sulfobacillus genomes reveals diverse carbon, sulfur, nitrogen, and hydrogen metabolisms.</title>
        <authorList>
            <person name="Justice N.B."/>
            <person name="Norman A."/>
            <person name="Brown C.T."/>
            <person name="Singh A."/>
            <person name="Thomas B.C."/>
            <person name="Banfield J.F."/>
        </authorList>
    </citation>
    <scope>NUCLEOTIDE SEQUENCE [LARGE SCALE GENOMIC DNA]</scope>
    <source>
        <strain evidence="5">AMDSBA1</strain>
    </source>
</reference>
<dbReference type="SMART" id="SM00634">
    <property type="entry name" value="BID_1"/>
    <property type="match status" value="1"/>
</dbReference>
<evidence type="ECO:0000313" key="6">
    <source>
        <dbReference type="Proteomes" id="UP000242699"/>
    </source>
</evidence>
<comment type="caution">
    <text evidence="5">The sequence shown here is derived from an EMBL/GenBank/DDBJ whole genome shotgun (WGS) entry which is preliminary data.</text>
</comment>
<dbReference type="SUPFAM" id="SSF49265">
    <property type="entry name" value="Fibronectin type III"/>
    <property type="match status" value="1"/>
</dbReference>
<dbReference type="InterPro" id="IPR003344">
    <property type="entry name" value="Big_1_dom"/>
</dbReference>
<feature type="domain" description="Big-1" evidence="4">
    <location>
        <begin position="233"/>
        <end position="330"/>
    </location>
</feature>
<dbReference type="InterPro" id="IPR013783">
    <property type="entry name" value="Ig-like_fold"/>
</dbReference>
<feature type="domain" description="Fibronectin type-III" evidence="3">
    <location>
        <begin position="1043"/>
        <end position="1134"/>
    </location>
</feature>
<protein>
    <recommendedName>
        <fullName evidence="7">Fibronectin type-III domain-containing protein</fullName>
    </recommendedName>
</protein>
<comment type="similarity">
    <text evidence="1">Belongs to the intimin/invasin family.</text>
</comment>
<dbReference type="Proteomes" id="UP000242699">
    <property type="component" value="Unassembled WGS sequence"/>
</dbReference>
<feature type="chain" id="PRO_5015660030" description="Fibronectin type-III domain-containing protein" evidence="2">
    <location>
        <begin position="27"/>
        <end position="1258"/>
    </location>
</feature>
<organism evidence="5 6">
    <name type="scientific">Sulfobacillus benefaciens</name>
    <dbReference type="NCBI Taxonomy" id="453960"/>
    <lineage>
        <taxon>Bacteria</taxon>
        <taxon>Bacillati</taxon>
        <taxon>Bacillota</taxon>
        <taxon>Clostridia</taxon>
        <taxon>Eubacteriales</taxon>
        <taxon>Clostridiales Family XVII. Incertae Sedis</taxon>
        <taxon>Sulfobacillus</taxon>
    </lineage>
</organism>
<dbReference type="Pfam" id="PF00041">
    <property type="entry name" value="fn3"/>
    <property type="match status" value="1"/>
</dbReference>
<evidence type="ECO:0000259" key="4">
    <source>
        <dbReference type="PROSITE" id="PS51127"/>
    </source>
</evidence>
<dbReference type="PROSITE" id="PS50853">
    <property type="entry name" value="FN3"/>
    <property type="match status" value="1"/>
</dbReference>